<organism evidence="2 3">
    <name type="scientific">Simplicispira hankyongi</name>
    <dbReference type="NCBI Taxonomy" id="2315688"/>
    <lineage>
        <taxon>Bacteria</taxon>
        <taxon>Pseudomonadati</taxon>
        <taxon>Pseudomonadota</taxon>
        <taxon>Betaproteobacteria</taxon>
        <taxon>Burkholderiales</taxon>
        <taxon>Comamonadaceae</taxon>
        <taxon>Simplicispira</taxon>
    </lineage>
</organism>
<gene>
    <name evidence="2" type="ORF">D3F03_14810</name>
</gene>
<feature type="transmembrane region" description="Helical" evidence="1">
    <location>
        <begin position="26"/>
        <end position="45"/>
    </location>
</feature>
<dbReference type="EMBL" id="QXJC01000008">
    <property type="protein sequence ID" value="RID97253.1"/>
    <property type="molecule type" value="Genomic_DNA"/>
</dbReference>
<dbReference type="Proteomes" id="UP000266302">
    <property type="component" value="Unassembled WGS sequence"/>
</dbReference>
<evidence type="ECO:0000256" key="1">
    <source>
        <dbReference type="SAM" id="Phobius"/>
    </source>
</evidence>
<accession>A0A398CEH0</accession>
<keyword evidence="1" id="KW-1133">Transmembrane helix</keyword>
<keyword evidence="1" id="KW-0472">Membrane</keyword>
<dbReference type="RefSeq" id="WP_119110207.1">
    <property type="nucleotide sequence ID" value="NZ_QXJC01000008.1"/>
</dbReference>
<evidence type="ECO:0000313" key="3">
    <source>
        <dbReference type="Proteomes" id="UP000266302"/>
    </source>
</evidence>
<comment type="caution">
    <text evidence="2">The sequence shown here is derived from an EMBL/GenBank/DDBJ whole genome shotgun (WGS) entry which is preliminary data.</text>
</comment>
<proteinExistence type="predicted"/>
<keyword evidence="3" id="KW-1185">Reference proteome</keyword>
<sequence length="75" mass="8243">MSAFHFLDELLDDTIHALDFRTYWRIYAAVGIGCLVVFMLPFFVAKESVSVIGILGIIAASGVVGGIWHGRSTNR</sequence>
<feature type="transmembrane region" description="Helical" evidence="1">
    <location>
        <begin position="51"/>
        <end position="70"/>
    </location>
</feature>
<evidence type="ECO:0000313" key="2">
    <source>
        <dbReference type="EMBL" id="RID97253.1"/>
    </source>
</evidence>
<name>A0A398CEH0_9BURK</name>
<protein>
    <submittedName>
        <fullName evidence="2">Uncharacterized protein</fullName>
    </submittedName>
</protein>
<reference evidence="2 3" key="1">
    <citation type="submission" date="2018-09" db="EMBL/GenBank/DDBJ databases">
        <title>Draft genome of Simplicispira sp. NY-02.</title>
        <authorList>
            <person name="Im W.T."/>
        </authorList>
    </citation>
    <scope>NUCLEOTIDE SEQUENCE [LARGE SCALE GENOMIC DNA]</scope>
    <source>
        <strain evidence="2 3">NY-02</strain>
    </source>
</reference>
<keyword evidence="1" id="KW-0812">Transmembrane</keyword>
<dbReference type="AlphaFoldDB" id="A0A398CEH0"/>